<sequence>MGAINSVRRLTIQCLGLLEALEPTDVEIENKSSATFIMESLIRDKWPHLTLRPFGSSENGFGCGSSDLDLGIFFDPPSHVNSLLWNDRLQVLASVASILTLHDGIELHQFIFHARVPLVKLWDSHRKLAIDISMGSCHAVCNTQLLKRYGELDPRVRPLVFAVKHWAKQRSLNDASNGTLSSYAWIMLVLFFLQARGILPCLSPLDEVSDTASTVASSDDMSTLSSPTNSTSSNHASTALSSSTQPITPSSEQQPRAHLGVLSAEKDSVGSLLVAFFQFYAYEFDYRHNVVSLRCGHALPKLAKWGLGLGTWRFSIEDPFDLHHDVGRVIFHPKGQERILNELRRAAEMSQVPTCQLDELCAAQVECTCFICDKPGHAPRDCADSTPTSTPVALAPLTDRPSPIRSRSTGGPPPPPPVLQALPPHAKLLKRPRRRSKSKGATSMAKKKLLVAWRTVA</sequence>
<feature type="compositionally biased region" description="Low complexity" evidence="9">
    <location>
        <begin position="217"/>
        <end position="244"/>
    </location>
</feature>
<keyword evidence="8" id="KW-0862">Zinc</keyword>
<dbReference type="GO" id="GO:0016779">
    <property type="term" value="F:nucleotidyltransferase activity"/>
    <property type="evidence" value="ECO:0007669"/>
    <property type="project" value="TreeGrafter"/>
</dbReference>
<dbReference type="Gene3D" id="3.30.460.10">
    <property type="entry name" value="Beta Polymerase, domain 2"/>
    <property type="match status" value="1"/>
</dbReference>
<dbReference type="eggNOG" id="KOG2277">
    <property type="taxonomic scope" value="Eukaryota"/>
</dbReference>
<evidence type="ECO:0000256" key="3">
    <source>
        <dbReference type="ARBA" id="ARBA00004496"/>
    </source>
</evidence>
<dbReference type="GO" id="GO:0031123">
    <property type="term" value="P:RNA 3'-end processing"/>
    <property type="evidence" value="ECO:0007669"/>
    <property type="project" value="TreeGrafter"/>
</dbReference>
<dbReference type="GO" id="GO:0005737">
    <property type="term" value="C:cytoplasm"/>
    <property type="evidence" value="ECO:0007669"/>
    <property type="project" value="UniProtKB-SubCell"/>
</dbReference>
<dbReference type="VEuPathDB" id="FungiDB:H310_11281"/>
<dbReference type="PANTHER" id="PTHR12271">
    <property type="entry name" value="POLY A POLYMERASE CID PAP -RELATED"/>
    <property type="match status" value="1"/>
</dbReference>
<dbReference type="AlphaFoldDB" id="A0A024TMQ7"/>
<evidence type="ECO:0000256" key="9">
    <source>
        <dbReference type="SAM" id="MobiDB-lite"/>
    </source>
</evidence>
<feature type="compositionally biased region" description="Basic residues" evidence="9">
    <location>
        <begin position="427"/>
        <end position="438"/>
    </location>
</feature>
<evidence type="ECO:0000256" key="8">
    <source>
        <dbReference type="PROSITE-ProRule" id="PRU00047"/>
    </source>
</evidence>
<evidence type="ECO:0000259" key="10">
    <source>
        <dbReference type="PROSITE" id="PS50158"/>
    </source>
</evidence>
<proteinExistence type="predicted"/>
<dbReference type="InterPro" id="IPR036875">
    <property type="entry name" value="Znf_CCHC_sf"/>
</dbReference>
<keyword evidence="8" id="KW-0863">Zinc-finger</keyword>
<keyword evidence="7" id="KW-0460">Magnesium</keyword>
<dbReference type="SUPFAM" id="SSF81631">
    <property type="entry name" value="PAP/OAS1 substrate-binding domain"/>
    <property type="match status" value="1"/>
</dbReference>
<evidence type="ECO:0000256" key="4">
    <source>
        <dbReference type="ARBA" id="ARBA00022490"/>
    </source>
</evidence>
<feature type="domain" description="CCHC-type" evidence="10">
    <location>
        <begin position="369"/>
        <end position="382"/>
    </location>
</feature>
<dbReference type="Pfam" id="PF03828">
    <property type="entry name" value="PAP_assoc"/>
    <property type="match status" value="1"/>
</dbReference>
<dbReference type="Pfam" id="PF22600">
    <property type="entry name" value="MTPAP-like_central"/>
    <property type="match status" value="1"/>
</dbReference>
<reference evidence="11" key="1">
    <citation type="submission" date="2013-12" db="EMBL/GenBank/DDBJ databases">
        <title>The Genome Sequence of Aphanomyces invadans NJM9701.</title>
        <authorList>
            <consortium name="The Broad Institute Genomics Platform"/>
            <person name="Russ C."/>
            <person name="Tyler B."/>
            <person name="van West P."/>
            <person name="Dieguez-Uribeondo J."/>
            <person name="Young S.K."/>
            <person name="Zeng Q."/>
            <person name="Gargeya S."/>
            <person name="Fitzgerald M."/>
            <person name="Abouelleil A."/>
            <person name="Alvarado L."/>
            <person name="Chapman S.B."/>
            <person name="Gainer-Dewar J."/>
            <person name="Goldberg J."/>
            <person name="Griggs A."/>
            <person name="Gujja S."/>
            <person name="Hansen M."/>
            <person name="Howarth C."/>
            <person name="Imamovic A."/>
            <person name="Ireland A."/>
            <person name="Larimer J."/>
            <person name="McCowan C."/>
            <person name="Murphy C."/>
            <person name="Pearson M."/>
            <person name="Poon T.W."/>
            <person name="Priest M."/>
            <person name="Roberts A."/>
            <person name="Saif S."/>
            <person name="Shea T."/>
            <person name="Sykes S."/>
            <person name="Wortman J."/>
            <person name="Nusbaum C."/>
            <person name="Birren B."/>
        </authorList>
    </citation>
    <scope>NUCLEOTIDE SEQUENCE [LARGE SCALE GENOMIC DNA]</scope>
    <source>
        <strain evidence="11">NJM9701</strain>
    </source>
</reference>
<dbReference type="SUPFAM" id="SSF57756">
    <property type="entry name" value="Retrovirus zinc finger-like domains"/>
    <property type="match status" value="1"/>
</dbReference>
<comment type="cofactor">
    <cofactor evidence="1">
        <name>Mn(2+)</name>
        <dbReference type="ChEBI" id="CHEBI:29035"/>
    </cofactor>
</comment>
<feature type="compositionally biased region" description="Low complexity" evidence="9">
    <location>
        <begin position="400"/>
        <end position="410"/>
    </location>
</feature>
<keyword evidence="4" id="KW-0963">Cytoplasm</keyword>
<comment type="subcellular location">
    <subcellularLocation>
        <location evidence="3">Cytoplasm</location>
    </subcellularLocation>
</comment>
<dbReference type="SUPFAM" id="SSF81301">
    <property type="entry name" value="Nucleotidyltransferase"/>
    <property type="match status" value="1"/>
</dbReference>
<evidence type="ECO:0000256" key="2">
    <source>
        <dbReference type="ARBA" id="ARBA00001946"/>
    </source>
</evidence>
<comment type="cofactor">
    <cofactor evidence="2">
        <name>Mg(2+)</name>
        <dbReference type="ChEBI" id="CHEBI:18420"/>
    </cofactor>
</comment>
<evidence type="ECO:0000256" key="6">
    <source>
        <dbReference type="ARBA" id="ARBA00022723"/>
    </source>
</evidence>
<dbReference type="InterPro" id="IPR001878">
    <property type="entry name" value="Znf_CCHC"/>
</dbReference>
<evidence type="ECO:0000256" key="1">
    <source>
        <dbReference type="ARBA" id="ARBA00001936"/>
    </source>
</evidence>
<dbReference type="CDD" id="cd05402">
    <property type="entry name" value="NT_PAP_TUTase"/>
    <property type="match status" value="1"/>
</dbReference>
<dbReference type="OrthoDB" id="2274644at2759"/>
<feature type="region of interest" description="Disordered" evidence="9">
    <location>
        <begin position="217"/>
        <end position="256"/>
    </location>
</feature>
<dbReference type="STRING" id="157072.A0A024TMQ7"/>
<dbReference type="EMBL" id="KI913981">
    <property type="protein sequence ID" value="ETV95405.1"/>
    <property type="molecule type" value="Genomic_DNA"/>
</dbReference>
<dbReference type="GO" id="GO:0008270">
    <property type="term" value="F:zinc ion binding"/>
    <property type="evidence" value="ECO:0007669"/>
    <property type="project" value="UniProtKB-KW"/>
</dbReference>
<keyword evidence="6" id="KW-0479">Metal-binding</keyword>
<dbReference type="PROSITE" id="PS50158">
    <property type="entry name" value="ZF_CCHC"/>
    <property type="match status" value="1"/>
</dbReference>
<accession>A0A024TMQ7</accession>
<dbReference type="GO" id="GO:0003676">
    <property type="term" value="F:nucleic acid binding"/>
    <property type="evidence" value="ECO:0007669"/>
    <property type="project" value="InterPro"/>
</dbReference>
<evidence type="ECO:0000256" key="5">
    <source>
        <dbReference type="ARBA" id="ARBA00022679"/>
    </source>
</evidence>
<evidence type="ECO:0000313" key="11">
    <source>
        <dbReference type="EMBL" id="ETV95405.1"/>
    </source>
</evidence>
<organism evidence="11">
    <name type="scientific">Aphanomyces invadans</name>
    <dbReference type="NCBI Taxonomy" id="157072"/>
    <lineage>
        <taxon>Eukaryota</taxon>
        <taxon>Sar</taxon>
        <taxon>Stramenopiles</taxon>
        <taxon>Oomycota</taxon>
        <taxon>Saprolegniomycetes</taxon>
        <taxon>Saprolegniales</taxon>
        <taxon>Verrucalvaceae</taxon>
        <taxon>Aphanomyces</taxon>
    </lineage>
</organism>
<feature type="region of interest" description="Disordered" evidence="9">
    <location>
        <begin position="381"/>
        <end position="446"/>
    </location>
</feature>
<name>A0A024TMQ7_9STRA</name>
<dbReference type="Gene3D" id="1.10.1410.10">
    <property type="match status" value="1"/>
</dbReference>
<gene>
    <name evidence="11" type="ORF">H310_11281</name>
</gene>
<dbReference type="InterPro" id="IPR002058">
    <property type="entry name" value="PAP_assoc"/>
</dbReference>
<keyword evidence="5" id="KW-0808">Transferase</keyword>
<dbReference type="RefSeq" id="XP_008876106.1">
    <property type="nucleotide sequence ID" value="XM_008877884.1"/>
</dbReference>
<dbReference type="PANTHER" id="PTHR12271:SF40">
    <property type="entry name" value="POLY(A) RNA POLYMERASE GLD2"/>
    <property type="match status" value="1"/>
</dbReference>
<dbReference type="GeneID" id="20088331"/>
<evidence type="ECO:0000256" key="7">
    <source>
        <dbReference type="ARBA" id="ARBA00022842"/>
    </source>
</evidence>
<feature type="compositionally biased region" description="Polar residues" evidence="9">
    <location>
        <begin position="245"/>
        <end position="254"/>
    </location>
</feature>
<dbReference type="InterPro" id="IPR043519">
    <property type="entry name" value="NT_sf"/>
</dbReference>
<dbReference type="InterPro" id="IPR054708">
    <property type="entry name" value="MTPAP-like_central"/>
</dbReference>
<protein>
    <recommendedName>
        <fullName evidence="10">CCHC-type domain-containing protein</fullName>
    </recommendedName>
</protein>